<evidence type="ECO:0000313" key="4">
    <source>
        <dbReference type="EMBL" id="KAI9174636.1"/>
    </source>
</evidence>
<dbReference type="PANTHER" id="PTHR32401">
    <property type="entry name" value="CONCANAVALIN A-LIKE LECTIN FAMILY PROTEIN"/>
    <property type="match status" value="1"/>
</dbReference>
<proteinExistence type="inferred from homology"/>
<name>A0AAD5NQI0_ACENE</name>
<dbReference type="InterPro" id="IPR001220">
    <property type="entry name" value="Legume_lectin_dom"/>
</dbReference>
<keyword evidence="5" id="KW-1185">Reference proteome</keyword>
<dbReference type="Proteomes" id="UP001064489">
    <property type="component" value="Chromosome 8"/>
</dbReference>
<reference evidence="4" key="1">
    <citation type="journal article" date="2022" name="Plant J.">
        <title>Strategies of tolerance reflected in two North American maple genomes.</title>
        <authorList>
            <person name="McEvoy S.L."/>
            <person name="Sezen U.U."/>
            <person name="Trouern-Trend A."/>
            <person name="McMahon S.M."/>
            <person name="Schaberg P.G."/>
            <person name="Yang J."/>
            <person name="Wegrzyn J.L."/>
            <person name="Swenson N.G."/>
        </authorList>
    </citation>
    <scope>NUCLEOTIDE SEQUENCE</scope>
    <source>
        <strain evidence="4">91603</strain>
    </source>
</reference>
<dbReference type="InterPro" id="IPR050258">
    <property type="entry name" value="Leguminous_Lectin"/>
</dbReference>
<dbReference type="GO" id="GO:0030246">
    <property type="term" value="F:carbohydrate binding"/>
    <property type="evidence" value="ECO:0007669"/>
    <property type="project" value="UniProtKB-KW"/>
</dbReference>
<reference evidence="4" key="2">
    <citation type="submission" date="2023-02" db="EMBL/GenBank/DDBJ databases">
        <authorList>
            <person name="Swenson N.G."/>
            <person name="Wegrzyn J.L."/>
            <person name="Mcevoy S.L."/>
        </authorList>
    </citation>
    <scope>NUCLEOTIDE SEQUENCE</scope>
    <source>
        <strain evidence="4">91603</strain>
        <tissue evidence="4">Leaf</tissue>
    </source>
</reference>
<organism evidence="4 5">
    <name type="scientific">Acer negundo</name>
    <name type="common">Box elder</name>
    <dbReference type="NCBI Taxonomy" id="4023"/>
    <lineage>
        <taxon>Eukaryota</taxon>
        <taxon>Viridiplantae</taxon>
        <taxon>Streptophyta</taxon>
        <taxon>Embryophyta</taxon>
        <taxon>Tracheophyta</taxon>
        <taxon>Spermatophyta</taxon>
        <taxon>Magnoliopsida</taxon>
        <taxon>eudicotyledons</taxon>
        <taxon>Gunneridae</taxon>
        <taxon>Pentapetalae</taxon>
        <taxon>rosids</taxon>
        <taxon>malvids</taxon>
        <taxon>Sapindales</taxon>
        <taxon>Sapindaceae</taxon>
        <taxon>Hippocastanoideae</taxon>
        <taxon>Acereae</taxon>
        <taxon>Acer</taxon>
    </lineage>
</organism>
<evidence type="ECO:0000256" key="2">
    <source>
        <dbReference type="ARBA" id="ARBA00022734"/>
    </source>
</evidence>
<dbReference type="EMBL" id="JAJSOW010000103">
    <property type="protein sequence ID" value="KAI9174636.1"/>
    <property type="molecule type" value="Genomic_DNA"/>
</dbReference>
<dbReference type="InterPro" id="IPR013320">
    <property type="entry name" value="ConA-like_dom_sf"/>
</dbReference>
<dbReference type="Pfam" id="PF00139">
    <property type="entry name" value="Lectin_legB"/>
    <property type="match status" value="1"/>
</dbReference>
<protein>
    <recommendedName>
        <fullName evidence="3">Legume lectin domain-containing protein</fullName>
    </recommendedName>
</protein>
<sequence>MVLKGYRFTDVGKRSFGFSKMGLHTSKFRVVVVEFDTSFDLEYGDLNGNHVGIDVDSLLSVKFCNISSKNIFLNSVKKLVSWIDDDASAKRLEVRLCY</sequence>
<feature type="domain" description="Legume lectin" evidence="3">
    <location>
        <begin position="15"/>
        <end position="97"/>
    </location>
</feature>
<comment type="similarity">
    <text evidence="1">Belongs to the leguminous lectin family.</text>
</comment>
<gene>
    <name evidence="4" type="ORF">LWI28_020423</name>
</gene>
<comment type="caution">
    <text evidence="4">The sequence shown here is derived from an EMBL/GenBank/DDBJ whole genome shotgun (WGS) entry which is preliminary data.</text>
</comment>
<dbReference type="PANTHER" id="PTHR32401:SF16">
    <property type="entry name" value="CONCANAVALIN A-LIKE LECTIN FAMILY PROTEIN"/>
    <property type="match status" value="1"/>
</dbReference>
<evidence type="ECO:0000259" key="3">
    <source>
        <dbReference type="Pfam" id="PF00139"/>
    </source>
</evidence>
<dbReference type="AlphaFoldDB" id="A0AAD5NQI0"/>
<dbReference type="SUPFAM" id="SSF49899">
    <property type="entry name" value="Concanavalin A-like lectins/glucanases"/>
    <property type="match status" value="1"/>
</dbReference>
<accession>A0AAD5NQI0</accession>
<evidence type="ECO:0000256" key="1">
    <source>
        <dbReference type="ARBA" id="ARBA00007606"/>
    </source>
</evidence>
<keyword evidence="2" id="KW-0430">Lectin</keyword>
<dbReference type="Gene3D" id="2.60.120.200">
    <property type="match status" value="1"/>
</dbReference>
<evidence type="ECO:0000313" key="5">
    <source>
        <dbReference type="Proteomes" id="UP001064489"/>
    </source>
</evidence>